<dbReference type="EMBL" id="CP071696">
    <property type="protein sequence ID" value="QTX05893.1"/>
    <property type="molecule type" value="Genomic_DNA"/>
</dbReference>
<accession>A0A975FQK4</accession>
<keyword evidence="2" id="KW-0547">Nucleotide-binding</keyword>
<dbReference type="PROSITE" id="PS50893">
    <property type="entry name" value="ABC_TRANSPORTER_2"/>
    <property type="match status" value="1"/>
</dbReference>
<evidence type="ECO:0000256" key="3">
    <source>
        <dbReference type="ARBA" id="ARBA00022840"/>
    </source>
</evidence>
<dbReference type="InterPro" id="IPR027417">
    <property type="entry name" value="P-loop_NTPase"/>
</dbReference>
<dbReference type="PANTHER" id="PTHR42794">
    <property type="entry name" value="HEMIN IMPORT ATP-BINDING PROTEIN HMUV"/>
    <property type="match status" value="1"/>
</dbReference>
<evidence type="ECO:0000313" key="6">
    <source>
        <dbReference type="EMBL" id="QTX05893.1"/>
    </source>
</evidence>
<dbReference type="SMART" id="SM00382">
    <property type="entry name" value="AAA"/>
    <property type="match status" value="1"/>
</dbReference>
<evidence type="ECO:0000256" key="1">
    <source>
        <dbReference type="ARBA" id="ARBA00022448"/>
    </source>
</evidence>
<sequence length="334" mass="33806">MSGRADGGRRGVDAAGGAARVDAAGPGAAGVDAAGPGAAGRPAEQSGSVPGVISRHQNAESRGTVAGFDPRNGSSGSAGGLRIDRLAFAREGRLIIDGIDATVPVGAFGAVVGPNGAGKSTLLHLVAGIERADAGALSLGGDALGRMRRRERARRIAIAEQQTDGDVDLTVREVVLLGRTPHIPVLGAPSSRDHDVVAQSLAAAGAAPFAERRFRTLSGGERQRVVLARALAQEPALLLLDEPTNHLDVRAQLDALEVLAELARGGLTVLAALHDLNLAAAYADHLIVLADGRVVAAGAPDAVLTPELIGAVYGVRAAVTTHPITGRPLIAFAP</sequence>
<name>A0A975FQK4_9MICO</name>
<feature type="compositionally biased region" description="Low complexity" evidence="4">
    <location>
        <begin position="27"/>
        <end position="43"/>
    </location>
</feature>
<dbReference type="Gene3D" id="3.40.50.300">
    <property type="entry name" value="P-loop containing nucleotide triphosphate hydrolases"/>
    <property type="match status" value="1"/>
</dbReference>
<dbReference type="CDD" id="cd03214">
    <property type="entry name" value="ABC_Iron-Siderophores_B12_Hemin"/>
    <property type="match status" value="1"/>
</dbReference>
<evidence type="ECO:0000256" key="2">
    <source>
        <dbReference type="ARBA" id="ARBA00022741"/>
    </source>
</evidence>
<dbReference type="PROSITE" id="PS00211">
    <property type="entry name" value="ABC_TRANSPORTER_1"/>
    <property type="match status" value="1"/>
</dbReference>
<organism evidence="6 7">
    <name type="scientific">Agromyces archimandritae</name>
    <dbReference type="NCBI Taxonomy" id="2781962"/>
    <lineage>
        <taxon>Bacteria</taxon>
        <taxon>Bacillati</taxon>
        <taxon>Actinomycetota</taxon>
        <taxon>Actinomycetes</taxon>
        <taxon>Micrococcales</taxon>
        <taxon>Microbacteriaceae</taxon>
        <taxon>Agromyces</taxon>
    </lineage>
</organism>
<keyword evidence="7" id="KW-1185">Reference proteome</keyword>
<dbReference type="Pfam" id="PF00005">
    <property type="entry name" value="ABC_tran"/>
    <property type="match status" value="1"/>
</dbReference>
<feature type="domain" description="ABC transporter" evidence="5">
    <location>
        <begin position="81"/>
        <end position="316"/>
    </location>
</feature>
<dbReference type="GO" id="GO:0016887">
    <property type="term" value="F:ATP hydrolysis activity"/>
    <property type="evidence" value="ECO:0007669"/>
    <property type="project" value="InterPro"/>
</dbReference>
<dbReference type="KEGG" id="aarc:G127AT_06785"/>
<evidence type="ECO:0000256" key="4">
    <source>
        <dbReference type="SAM" id="MobiDB-lite"/>
    </source>
</evidence>
<dbReference type="InterPro" id="IPR017871">
    <property type="entry name" value="ABC_transporter-like_CS"/>
</dbReference>
<protein>
    <submittedName>
        <fullName evidence="6">ABC transporter ATP-binding protein</fullName>
    </submittedName>
</protein>
<keyword evidence="1" id="KW-0813">Transport</keyword>
<dbReference type="GO" id="GO:0005524">
    <property type="term" value="F:ATP binding"/>
    <property type="evidence" value="ECO:0007669"/>
    <property type="project" value="UniProtKB-KW"/>
</dbReference>
<evidence type="ECO:0000259" key="5">
    <source>
        <dbReference type="PROSITE" id="PS50893"/>
    </source>
</evidence>
<evidence type="ECO:0000313" key="7">
    <source>
        <dbReference type="Proteomes" id="UP000671914"/>
    </source>
</evidence>
<feature type="region of interest" description="Disordered" evidence="4">
    <location>
        <begin position="27"/>
        <end position="80"/>
    </location>
</feature>
<proteinExistence type="predicted"/>
<dbReference type="InterPro" id="IPR003593">
    <property type="entry name" value="AAA+_ATPase"/>
</dbReference>
<dbReference type="PANTHER" id="PTHR42794:SF2">
    <property type="entry name" value="ABC TRANSPORTER ATP-BINDING PROTEIN"/>
    <property type="match status" value="1"/>
</dbReference>
<dbReference type="Proteomes" id="UP000671914">
    <property type="component" value="Chromosome"/>
</dbReference>
<dbReference type="InterPro" id="IPR003439">
    <property type="entry name" value="ABC_transporter-like_ATP-bd"/>
</dbReference>
<reference evidence="6" key="1">
    <citation type="submission" date="2021-03" db="EMBL/GenBank/DDBJ databases">
        <title>Agromyces archimandritus sp. nov., isolated from the cockroach Archimandrita tessellata.</title>
        <authorList>
            <person name="Guzman J."/>
            <person name="Ortuzar M."/>
            <person name="Poehlein A."/>
            <person name="Daniel R."/>
            <person name="Trujillo M."/>
            <person name="Vilcinskas A."/>
        </authorList>
    </citation>
    <scope>NUCLEOTIDE SEQUENCE</scope>
    <source>
        <strain evidence="6">G127AT</strain>
    </source>
</reference>
<gene>
    <name evidence="6" type="ORF">G127AT_06785</name>
</gene>
<dbReference type="SUPFAM" id="SSF52540">
    <property type="entry name" value="P-loop containing nucleoside triphosphate hydrolases"/>
    <property type="match status" value="1"/>
</dbReference>
<keyword evidence="3 6" id="KW-0067">ATP-binding</keyword>
<dbReference type="AlphaFoldDB" id="A0A975FQK4"/>
<dbReference type="FunFam" id="3.40.50.300:FF:000134">
    <property type="entry name" value="Iron-enterobactin ABC transporter ATP-binding protein"/>
    <property type="match status" value="1"/>
</dbReference>